<name>A0AAV7SCQ5_PLEWA</name>
<dbReference type="AlphaFoldDB" id="A0AAV7SCQ5"/>
<dbReference type="PANTHER" id="PTHR46880">
    <property type="entry name" value="RAS-ASSOCIATING DOMAIN-CONTAINING PROTEIN"/>
    <property type="match status" value="1"/>
</dbReference>
<dbReference type="Proteomes" id="UP001066276">
    <property type="component" value="Chromosome 4_2"/>
</dbReference>
<accession>A0AAV7SCQ5</accession>
<keyword evidence="2" id="KW-1185">Reference proteome</keyword>
<dbReference type="PANTHER" id="PTHR46880:SF8">
    <property type="entry name" value="E3 SUMO-PROTEIN LIGASE KIAA1586"/>
    <property type="match status" value="1"/>
</dbReference>
<protein>
    <submittedName>
        <fullName evidence="1">Uncharacterized protein</fullName>
    </submittedName>
</protein>
<dbReference type="InterPro" id="IPR012337">
    <property type="entry name" value="RNaseH-like_sf"/>
</dbReference>
<dbReference type="PROSITE" id="PS51257">
    <property type="entry name" value="PROKAR_LIPOPROTEIN"/>
    <property type="match status" value="1"/>
</dbReference>
<comment type="caution">
    <text evidence="1">The sequence shown here is derived from an EMBL/GenBank/DDBJ whole genome shotgun (WGS) entry which is preliminary data.</text>
</comment>
<evidence type="ECO:0000313" key="1">
    <source>
        <dbReference type="EMBL" id="KAJ1160963.1"/>
    </source>
</evidence>
<proteinExistence type="predicted"/>
<dbReference type="SUPFAM" id="SSF53098">
    <property type="entry name" value="Ribonuclease H-like"/>
    <property type="match status" value="1"/>
</dbReference>
<sequence length="300" mass="34310">MFRSVTSTEHKTVFGGIVTLSACNAEAITIAVKDFYTANKLDLMKMVMFTSDGASVMLGKNNGVAARLKQSIPHLVEQHCVAHREDLGVDDAWKKVPMIREMETLLRTVYTVFSCSPLRKSKLDGIALVTECEAVSFRPLNEVRWLSRHFAVGALLRNYEVALKYFDHERVEENDPIAKYCYKKLSDSNFHISFVALNDILGELASLCKLFQKSSLTTVEAVQYARATITQIKEQYLGDTVFWSNTVRDLMALCREDQEYDSEPMLSFIKLLCEHMERRFPEDELKEWTSFDFHTVTTQS</sequence>
<organism evidence="1 2">
    <name type="scientific">Pleurodeles waltl</name>
    <name type="common">Iberian ribbed newt</name>
    <dbReference type="NCBI Taxonomy" id="8319"/>
    <lineage>
        <taxon>Eukaryota</taxon>
        <taxon>Metazoa</taxon>
        <taxon>Chordata</taxon>
        <taxon>Craniata</taxon>
        <taxon>Vertebrata</taxon>
        <taxon>Euteleostomi</taxon>
        <taxon>Amphibia</taxon>
        <taxon>Batrachia</taxon>
        <taxon>Caudata</taxon>
        <taxon>Salamandroidea</taxon>
        <taxon>Salamandridae</taxon>
        <taxon>Pleurodelinae</taxon>
        <taxon>Pleurodeles</taxon>
    </lineage>
</organism>
<evidence type="ECO:0000313" key="2">
    <source>
        <dbReference type="Proteomes" id="UP001066276"/>
    </source>
</evidence>
<gene>
    <name evidence="1" type="ORF">NDU88_001452</name>
</gene>
<reference evidence="1" key="1">
    <citation type="journal article" date="2022" name="bioRxiv">
        <title>Sequencing and chromosome-scale assembly of the giantPleurodeles waltlgenome.</title>
        <authorList>
            <person name="Brown T."/>
            <person name="Elewa A."/>
            <person name="Iarovenko S."/>
            <person name="Subramanian E."/>
            <person name="Araus A.J."/>
            <person name="Petzold A."/>
            <person name="Susuki M."/>
            <person name="Suzuki K.-i.T."/>
            <person name="Hayashi T."/>
            <person name="Toyoda A."/>
            <person name="Oliveira C."/>
            <person name="Osipova E."/>
            <person name="Leigh N.D."/>
            <person name="Simon A."/>
            <person name="Yun M.H."/>
        </authorList>
    </citation>
    <scope>NUCLEOTIDE SEQUENCE</scope>
    <source>
        <strain evidence="1">20211129_DDA</strain>
        <tissue evidence="1">Liver</tissue>
    </source>
</reference>
<dbReference type="EMBL" id="JANPWB010000008">
    <property type="protein sequence ID" value="KAJ1160963.1"/>
    <property type="molecule type" value="Genomic_DNA"/>
</dbReference>